<name>A0ACC0MNB6_RHOML</name>
<accession>A0ACC0MNB6</accession>
<sequence>MRLMSEFTEYGLAIETGERNREESQRAEIPRWQPPAPGSLKINVDGAFDAGRGRGGVWLVLQDEMGQLQKIVAIPITNTPSAELVEALGFRRAASYARDG</sequence>
<comment type="caution">
    <text evidence="1">The sequence shown here is derived from an EMBL/GenBank/DDBJ whole genome shotgun (WGS) entry which is preliminary data.</text>
</comment>
<evidence type="ECO:0000313" key="1">
    <source>
        <dbReference type="EMBL" id="KAI8542538.1"/>
    </source>
</evidence>
<gene>
    <name evidence="1" type="ORF">RHMOL_Rhmol08G0145500</name>
</gene>
<keyword evidence="2" id="KW-1185">Reference proteome</keyword>
<dbReference type="EMBL" id="CM046395">
    <property type="protein sequence ID" value="KAI8542538.1"/>
    <property type="molecule type" value="Genomic_DNA"/>
</dbReference>
<proteinExistence type="predicted"/>
<evidence type="ECO:0000313" key="2">
    <source>
        <dbReference type="Proteomes" id="UP001062846"/>
    </source>
</evidence>
<reference evidence="1" key="1">
    <citation type="submission" date="2022-02" db="EMBL/GenBank/DDBJ databases">
        <title>Plant Genome Project.</title>
        <authorList>
            <person name="Zhang R.-G."/>
        </authorList>
    </citation>
    <scope>NUCLEOTIDE SEQUENCE</scope>
    <source>
        <strain evidence="1">AT1</strain>
    </source>
</reference>
<dbReference type="Proteomes" id="UP001062846">
    <property type="component" value="Chromosome 8"/>
</dbReference>
<organism evidence="1 2">
    <name type="scientific">Rhododendron molle</name>
    <name type="common">Chinese azalea</name>
    <name type="synonym">Azalea mollis</name>
    <dbReference type="NCBI Taxonomy" id="49168"/>
    <lineage>
        <taxon>Eukaryota</taxon>
        <taxon>Viridiplantae</taxon>
        <taxon>Streptophyta</taxon>
        <taxon>Embryophyta</taxon>
        <taxon>Tracheophyta</taxon>
        <taxon>Spermatophyta</taxon>
        <taxon>Magnoliopsida</taxon>
        <taxon>eudicotyledons</taxon>
        <taxon>Gunneridae</taxon>
        <taxon>Pentapetalae</taxon>
        <taxon>asterids</taxon>
        <taxon>Ericales</taxon>
        <taxon>Ericaceae</taxon>
        <taxon>Ericoideae</taxon>
        <taxon>Rhodoreae</taxon>
        <taxon>Rhododendron</taxon>
    </lineage>
</organism>
<protein>
    <submittedName>
        <fullName evidence="1">Uncharacterized protein</fullName>
    </submittedName>
</protein>